<proteinExistence type="predicted"/>
<evidence type="ECO:0000313" key="2">
    <source>
        <dbReference type="EMBL" id="GEY60450.1"/>
    </source>
</evidence>
<sequence>MDSRCLRQSGGGLILYQAYDNLYAMTDRKSYLPEDKQISSEGIFDEAFKKQLDGIHVTWVRFGEETKQNILFSFVTTFLMPSPKVPRKCVTTNCDEQNKAVEKTLIWIRRGDGVMGMPEAVIGGLDKPEIFRALAMRLLTVAAMAGVSFIVDQFLMFVDKVTFFGLRVSTFAPSVHPRFVLQFSTSDNGRVVDSSKPFTP</sequence>
<accession>A0A699HNV7</accession>
<dbReference type="EMBL" id="BKCJ010192825">
    <property type="protein sequence ID" value="GEY60450.1"/>
    <property type="molecule type" value="Genomic_DNA"/>
</dbReference>
<keyword evidence="1" id="KW-0812">Transmembrane</keyword>
<keyword evidence="1" id="KW-0472">Membrane</keyword>
<reference evidence="2" key="1">
    <citation type="journal article" date="2019" name="Sci. Rep.">
        <title>Draft genome of Tanacetum cinerariifolium, the natural source of mosquito coil.</title>
        <authorList>
            <person name="Yamashiro T."/>
            <person name="Shiraishi A."/>
            <person name="Satake H."/>
            <person name="Nakayama K."/>
        </authorList>
    </citation>
    <scope>NUCLEOTIDE SEQUENCE</scope>
</reference>
<evidence type="ECO:0000256" key="1">
    <source>
        <dbReference type="SAM" id="Phobius"/>
    </source>
</evidence>
<dbReference type="AlphaFoldDB" id="A0A699HNV7"/>
<protein>
    <submittedName>
        <fullName evidence="2">Uncharacterized protein</fullName>
    </submittedName>
</protein>
<feature type="non-terminal residue" evidence="2">
    <location>
        <position position="200"/>
    </location>
</feature>
<comment type="caution">
    <text evidence="2">The sequence shown here is derived from an EMBL/GenBank/DDBJ whole genome shotgun (WGS) entry which is preliminary data.</text>
</comment>
<name>A0A699HNV7_TANCI</name>
<gene>
    <name evidence="2" type="ORF">Tci_432424</name>
</gene>
<organism evidence="2">
    <name type="scientific">Tanacetum cinerariifolium</name>
    <name type="common">Dalmatian daisy</name>
    <name type="synonym">Chrysanthemum cinerariifolium</name>
    <dbReference type="NCBI Taxonomy" id="118510"/>
    <lineage>
        <taxon>Eukaryota</taxon>
        <taxon>Viridiplantae</taxon>
        <taxon>Streptophyta</taxon>
        <taxon>Embryophyta</taxon>
        <taxon>Tracheophyta</taxon>
        <taxon>Spermatophyta</taxon>
        <taxon>Magnoliopsida</taxon>
        <taxon>eudicotyledons</taxon>
        <taxon>Gunneridae</taxon>
        <taxon>Pentapetalae</taxon>
        <taxon>asterids</taxon>
        <taxon>campanulids</taxon>
        <taxon>Asterales</taxon>
        <taxon>Asteraceae</taxon>
        <taxon>Asteroideae</taxon>
        <taxon>Anthemideae</taxon>
        <taxon>Anthemidinae</taxon>
        <taxon>Tanacetum</taxon>
    </lineage>
</organism>
<feature type="transmembrane region" description="Helical" evidence="1">
    <location>
        <begin position="138"/>
        <end position="158"/>
    </location>
</feature>
<keyword evidence="1" id="KW-1133">Transmembrane helix</keyword>